<evidence type="ECO:0000256" key="2">
    <source>
        <dbReference type="SAM" id="Phobius"/>
    </source>
</evidence>
<dbReference type="Proteomes" id="UP001500618">
    <property type="component" value="Unassembled WGS sequence"/>
</dbReference>
<feature type="transmembrane region" description="Helical" evidence="2">
    <location>
        <begin position="7"/>
        <end position="25"/>
    </location>
</feature>
<comment type="caution">
    <text evidence="3">The sequence shown here is derived from an EMBL/GenBank/DDBJ whole genome shotgun (WGS) entry which is preliminary data.</text>
</comment>
<keyword evidence="2" id="KW-0812">Transmembrane</keyword>
<feature type="region of interest" description="Disordered" evidence="1">
    <location>
        <begin position="242"/>
        <end position="264"/>
    </location>
</feature>
<accession>A0ABN2J2L0</accession>
<keyword evidence="4" id="KW-1185">Reference proteome</keyword>
<sequence length="511" mass="55587">MTRTPWIVITIALLPATIMISIAGWETAPTLPAKILSVVTVPLLISGLPLGMIALSVWRDRVKVARFEVGFRAIAVNSGLAVVEGAASLQGFELRGKYGDAAVRVFLVPQYYGRAARIVSVSAQVTLTLPVRTPYRVVAGAGRPAADLAYSYRIGRVRTDDGGFDRWFRVYADSPAAVAAVLDSRTRSRIQRSGIAVFGYEGGVIQLTSHPENRAPYPAITAAIDLAHALADTWAAAAPVSPRQAGAPLPSAVPSRRGPSSRRNSYSLALKSERSAVLRRFRWQMAALVGFFVVIMFQGVVRSIVQSGPQGIDWLALKGAGAFFGFVAVIVVPLLVPYWILRHRRVPALAAQLRSFASRRGLSFPSNWEPPGGHEMHGHIDGVPVTIHPLLLNPRDVTYGPYSVVIANSPQLSARRVAVRRRRSLRPHGLHKFPTDDRDFDRFYNVFARSADDVPAVLGSAARLALIEAWVATFDVEYGAIRVTTAKEYRRPYDATEAAYNVVAAVVHSGT</sequence>
<evidence type="ECO:0000313" key="3">
    <source>
        <dbReference type="EMBL" id="GAA1716708.1"/>
    </source>
</evidence>
<feature type="transmembrane region" description="Helical" evidence="2">
    <location>
        <begin position="31"/>
        <end position="58"/>
    </location>
</feature>
<organism evidence="3 4">
    <name type="scientific">Fodinicola feengrottensis</name>
    <dbReference type="NCBI Taxonomy" id="435914"/>
    <lineage>
        <taxon>Bacteria</taxon>
        <taxon>Bacillati</taxon>
        <taxon>Actinomycetota</taxon>
        <taxon>Actinomycetes</taxon>
        <taxon>Mycobacteriales</taxon>
        <taxon>Fodinicola</taxon>
    </lineage>
</organism>
<feature type="transmembrane region" description="Helical" evidence="2">
    <location>
        <begin position="321"/>
        <end position="341"/>
    </location>
</feature>
<proteinExistence type="predicted"/>
<feature type="transmembrane region" description="Helical" evidence="2">
    <location>
        <begin position="281"/>
        <end position="301"/>
    </location>
</feature>
<dbReference type="RefSeq" id="WP_344314950.1">
    <property type="nucleotide sequence ID" value="NZ_BAAANY010000041.1"/>
</dbReference>
<keyword evidence="2" id="KW-0472">Membrane</keyword>
<keyword evidence="2" id="KW-1133">Transmembrane helix</keyword>
<gene>
    <name evidence="3" type="ORF">GCM10009765_76670</name>
</gene>
<reference evidence="3 4" key="1">
    <citation type="journal article" date="2019" name="Int. J. Syst. Evol. Microbiol.">
        <title>The Global Catalogue of Microorganisms (GCM) 10K type strain sequencing project: providing services to taxonomists for standard genome sequencing and annotation.</title>
        <authorList>
            <consortium name="The Broad Institute Genomics Platform"/>
            <consortium name="The Broad Institute Genome Sequencing Center for Infectious Disease"/>
            <person name="Wu L."/>
            <person name="Ma J."/>
        </authorList>
    </citation>
    <scope>NUCLEOTIDE SEQUENCE [LARGE SCALE GENOMIC DNA]</scope>
    <source>
        <strain evidence="3 4">JCM 14718</strain>
    </source>
</reference>
<name>A0ABN2J2L0_9ACTN</name>
<evidence type="ECO:0000313" key="4">
    <source>
        <dbReference type="Proteomes" id="UP001500618"/>
    </source>
</evidence>
<evidence type="ECO:0008006" key="5">
    <source>
        <dbReference type="Google" id="ProtNLM"/>
    </source>
</evidence>
<feature type="compositionally biased region" description="Low complexity" evidence="1">
    <location>
        <begin position="250"/>
        <end position="264"/>
    </location>
</feature>
<evidence type="ECO:0000256" key="1">
    <source>
        <dbReference type="SAM" id="MobiDB-lite"/>
    </source>
</evidence>
<protein>
    <recommendedName>
        <fullName evidence="5">DUF3137 domain-containing protein</fullName>
    </recommendedName>
</protein>
<dbReference type="EMBL" id="BAAANY010000041">
    <property type="protein sequence ID" value="GAA1716708.1"/>
    <property type="molecule type" value="Genomic_DNA"/>
</dbReference>